<dbReference type="InterPro" id="IPR002885">
    <property type="entry name" value="PPR_rpt"/>
</dbReference>
<name>A0A8T2VK20_CERRI</name>
<keyword evidence="4" id="KW-1185">Reference proteome</keyword>
<gene>
    <name evidence="3" type="ORF">KP509_01G107500</name>
</gene>
<feature type="repeat" description="PPR" evidence="2">
    <location>
        <begin position="287"/>
        <end position="321"/>
    </location>
</feature>
<keyword evidence="1" id="KW-0677">Repeat</keyword>
<comment type="caution">
    <text evidence="3">The sequence shown here is derived from an EMBL/GenBank/DDBJ whole genome shotgun (WGS) entry which is preliminary data.</text>
</comment>
<dbReference type="Pfam" id="PF13041">
    <property type="entry name" value="PPR_2"/>
    <property type="match status" value="2"/>
</dbReference>
<feature type="repeat" description="PPR" evidence="2">
    <location>
        <begin position="388"/>
        <end position="422"/>
    </location>
</feature>
<feature type="repeat" description="PPR" evidence="2">
    <location>
        <begin position="85"/>
        <end position="119"/>
    </location>
</feature>
<evidence type="ECO:0000313" key="3">
    <source>
        <dbReference type="EMBL" id="KAH7447448.1"/>
    </source>
</evidence>
<accession>A0A8T2VK20</accession>
<dbReference type="GO" id="GO:0003723">
    <property type="term" value="F:RNA binding"/>
    <property type="evidence" value="ECO:0007669"/>
    <property type="project" value="InterPro"/>
</dbReference>
<dbReference type="EMBL" id="CM035406">
    <property type="protein sequence ID" value="KAH7447448.1"/>
    <property type="molecule type" value="Genomic_DNA"/>
</dbReference>
<dbReference type="PANTHER" id="PTHR24015:SF548">
    <property type="entry name" value="OS08G0340900 PROTEIN"/>
    <property type="match status" value="1"/>
</dbReference>
<dbReference type="FunFam" id="1.25.40.10:FF:000285">
    <property type="entry name" value="Pentatricopeptide repeat-containing protein, chloroplastic"/>
    <property type="match status" value="2"/>
</dbReference>
<proteinExistence type="predicted"/>
<dbReference type="Pfam" id="PF13812">
    <property type="entry name" value="PPR_3"/>
    <property type="match status" value="1"/>
</dbReference>
<protein>
    <recommendedName>
        <fullName evidence="5">Pentatricopeptide repeat-containing protein</fullName>
    </recommendedName>
</protein>
<dbReference type="Proteomes" id="UP000825935">
    <property type="component" value="Chromosome 1"/>
</dbReference>
<dbReference type="AlphaFoldDB" id="A0A8T2VK20"/>
<dbReference type="GO" id="GO:0009451">
    <property type="term" value="P:RNA modification"/>
    <property type="evidence" value="ECO:0007669"/>
    <property type="project" value="InterPro"/>
</dbReference>
<feature type="repeat" description="PPR" evidence="2">
    <location>
        <begin position="590"/>
        <end position="624"/>
    </location>
</feature>
<feature type="repeat" description="PPR" evidence="2">
    <location>
        <begin position="186"/>
        <end position="220"/>
    </location>
</feature>
<dbReference type="InterPro" id="IPR011990">
    <property type="entry name" value="TPR-like_helical_dom_sf"/>
</dbReference>
<reference evidence="3" key="1">
    <citation type="submission" date="2021-08" db="EMBL/GenBank/DDBJ databases">
        <title>WGS assembly of Ceratopteris richardii.</title>
        <authorList>
            <person name="Marchant D.B."/>
            <person name="Chen G."/>
            <person name="Jenkins J."/>
            <person name="Shu S."/>
            <person name="Leebens-Mack J."/>
            <person name="Grimwood J."/>
            <person name="Schmutz J."/>
            <person name="Soltis P."/>
            <person name="Soltis D."/>
            <person name="Chen Z.-H."/>
        </authorList>
    </citation>
    <scope>NUCLEOTIDE SEQUENCE</scope>
    <source>
        <strain evidence="3">Whitten #5841</strain>
        <tissue evidence="3">Leaf</tissue>
    </source>
</reference>
<dbReference type="Gene3D" id="1.25.40.10">
    <property type="entry name" value="Tetratricopeptide repeat domain"/>
    <property type="match status" value="7"/>
</dbReference>
<dbReference type="OrthoDB" id="10406067at2759"/>
<organism evidence="3 4">
    <name type="scientific">Ceratopteris richardii</name>
    <name type="common">Triangle waterfern</name>
    <dbReference type="NCBI Taxonomy" id="49495"/>
    <lineage>
        <taxon>Eukaryota</taxon>
        <taxon>Viridiplantae</taxon>
        <taxon>Streptophyta</taxon>
        <taxon>Embryophyta</taxon>
        <taxon>Tracheophyta</taxon>
        <taxon>Polypodiopsida</taxon>
        <taxon>Polypodiidae</taxon>
        <taxon>Polypodiales</taxon>
        <taxon>Pteridineae</taxon>
        <taxon>Pteridaceae</taxon>
        <taxon>Parkerioideae</taxon>
        <taxon>Ceratopteris</taxon>
    </lineage>
</organism>
<sequence>MEEQLSILERLDNNGVGLTDYHFCRLLHVCCEQQNLKAGKYLLSLMVCNRKDVFALFGDHLIRFFAKCSSLQDAYAVFLKITKRTAYTWNAIISGHVSHNESEIALTLYSQMQISGVRPNEFIFSSVLKACTSLGFLYQGQIVHDQMLRHGVKIDLASGNALLDMYTKLWGMPAAQKVFTGLSDKDVVSWTTMISGFVQHGLPITALNWYVNMQVMGFLPNRITFLCTIKACGAATLLQGGQIIHDHIVRNSFDATITMKNMLIDFYSKCNSLKEAQALFDALQMQDAVSWGALMSGYAQHGNEHLVFESFGKILNKGVQPNEYIFVCVLKVASKLAAWRQGQEIHALLLKEKLESDTEIGNALIDMYSKCGCLDEAYTVLIQLKSKDEISWGAIISGYTQQGGGARAIELFGRSQVEGFTPNTFILSCVLKACGISKDIIAGSLVHLMVISNSLEVDIAVGNALIDMYAKCGSILEAREVFDKLPFQDMIAWGAMIAGYVQNGFAALAIGLVEEMQQKGRPVNEIIISSIVKGCGNMKAASEGRHFHDLIMRAGYDSNLVILNTLIAMYVQCQYLLEAQRMFDLLPTRDDVSWGTIVIGYAENSLHLQALSLFGRMIKEGFKANRVVILGCLKACVNTGALKKARLLHNYMVQFAHDSDEVLSSTLIDTYAKCGSLQDSCTVFDGMNVQDGITWGIISAACAHHNEWKLSMYYYKCLQQKSSEMTTVFGSSMLSAFSHVGYVREAQDLFHSFGDKNPLSHCSDHNNCMVYILGRTGLLAEAKFVLATMPILPDGIGHVSLLAACKTHGDMELGSICAGSVSPALAPLSSNGSSSSIFEAKLSACSNSSYRDRPPCMLHHNALPAYAQISSTYTEFKFWSELSRVQALRSFLSVWNPSLIDDNNTSYTFCVGDHTGLSYGAVNLMQKRLLRLLKLKGFDADLETSALLVCKTDDIELPPYIPIFPLYSKISFFLDSCVLFVEPYIYFSAQLHVAGDIGHWKVGIQKCRVVRPFFFFWGVCVWGEGGSLYTCLCANIITSGCEFG</sequence>
<evidence type="ECO:0000256" key="1">
    <source>
        <dbReference type="ARBA" id="ARBA00022737"/>
    </source>
</evidence>
<dbReference type="NCBIfam" id="TIGR00756">
    <property type="entry name" value="PPR"/>
    <property type="match status" value="3"/>
</dbReference>
<evidence type="ECO:0000256" key="2">
    <source>
        <dbReference type="PROSITE-ProRule" id="PRU00708"/>
    </source>
</evidence>
<feature type="repeat" description="PPR" evidence="2">
    <location>
        <begin position="489"/>
        <end position="523"/>
    </location>
</feature>
<evidence type="ECO:0000313" key="4">
    <source>
        <dbReference type="Proteomes" id="UP000825935"/>
    </source>
</evidence>
<dbReference type="PANTHER" id="PTHR24015">
    <property type="entry name" value="OS07G0578800 PROTEIN-RELATED"/>
    <property type="match status" value="1"/>
</dbReference>
<dbReference type="FunFam" id="1.25.40.10:FF:000344">
    <property type="entry name" value="Pentatricopeptide repeat-containing protein"/>
    <property type="match status" value="1"/>
</dbReference>
<dbReference type="Pfam" id="PF01535">
    <property type="entry name" value="PPR"/>
    <property type="match status" value="6"/>
</dbReference>
<dbReference type="InterPro" id="IPR046960">
    <property type="entry name" value="PPR_At4g14850-like_plant"/>
</dbReference>
<dbReference type="PROSITE" id="PS51375">
    <property type="entry name" value="PPR"/>
    <property type="match status" value="6"/>
</dbReference>
<evidence type="ECO:0008006" key="5">
    <source>
        <dbReference type="Google" id="ProtNLM"/>
    </source>
</evidence>